<organism evidence="11 12">
    <name type="scientific">Alkalihalophilus pseudofirmus (strain ATCC BAA-2126 / JCM 17055 / OF4)</name>
    <name type="common">Bacillus pseudofirmus</name>
    <dbReference type="NCBI Taxonomy" id="398511"/>
    <lineage>
        <taxon>Bacteria</taxon>
        <taxon>Bacillati</taxon>
        <taxon>Bacillota</taxon>
        <taxon>Bacilli</taxon>
        <taxon>Bacillales</taxon>
        <taxon>Bacillaceae</taxon>
        <taxon>Alkalihalophilus</taxon>
    </lineage>
</organism>
<evidence type="ECO:0000256" key="6">
    <source>
        <dbReference type="ARBA" id="ARBA00022490"/>
    </source>
</evidence>
<dbReference type="InterPro" id="IPR015424">
    <property type="entry name" value="PyrdxlP-dep_Trfase"/>
</dbReference>
<dbReference type="InterPro" id="IPR015421">
    <property type="entry name" value="PyrdxlP-dep_Trfase_major"/>
</dbReference>
<comment type="similarity">
    <text evidence="4">Belongs to the class-III pyridoxal-phosphate-dependent aminotransferase family. HemL subfamily.</text>
</comment>
<dbReference type="Gene3D" id="3.90.1150.10">
    <property type="entry name" value="Aspartate Aminotransferase, domain 1"/>
    <property type="match status" value="1"/>
</dbReference>
<dbReference type="Proteomes" id="UP000001544">
    <property type="component" value="Chromosome"/>
</dbReference>
<dbReference type="eggNOG" id="COG0001">
    <property type="taxonomic scope" value="Bacteria"/>
</dbReference>
<dbReference type="Pfam" id="PF00202">
    <property type="entry name" value="Aminotran_3"/>
    <property type="match status" value="1"/>
</dbReference>
<sequence>MSMTSSVDEGYRYRERTLKSQSFMNEASEYMPGGVTANIKYFTPHPIVMNKAKGAYVYDVDGNEYVDYLLSYGALKLGHGHEAITKAIGDQLEEQGTCLFGTPHHYEVEMAKQIKQLYPSMENIRYTNSGTEATLLALRLARAYTGKEGIAKFEGHYHGGFDEVLVSVNPSLEQAGPEQEPNSVLESKGMSERHKNTTITLPFNDLASCEEILRKKHQEIGAVIIEPLQGGFIRASQSFIEGMRQLTKEFGILFIFDEVKTGFRVALGGAQELYEVQPDLTTLGKVIGGGFPVGIVGGRKEIMNITSPSHSADVFDISQSQTSNASDVLFHSGTYNGHPTILACGLATLEVLKKETADVCNLTSELKTELEHLFKQYSIPMLAVGEGSIFNIVITDKKNISHYRDLQASDFKLRKKMDLRLLLEGIYTKPLNRYSVSTAHTAVEVEKTIEAFRRVLNDL</sequence>
<dbReference type="EMBL" id="CP001878">
    <property type="protein sequence ID" value="ADC48543.1"/>
    <property type="molecule type" value="Genomic_DNA"/>
</dbReference>
<dbReference type="EC" id="5.4.3.8" evidence="5"/>
<accession>D3FVM8</accession>
<evidence type="ECO:0000256" key="7">
    <source>
        <dbReference type="ARBA" id="ARBA00022898"/>
    </source>
</evidence>
<dbReference type="CDD" id="cd00610">
    <property type="entry name" value="OAT_like"/>
    <property type="match status" value="1"/>
</dbReference>
<keyword evidence="8" id="KW-0413">Isomerase</keyword>
<gene>
    <name evidence="11" type="primary">hemL</name>
    <name evidence="11" type="ordered locus">BpOF4_02380</name>
</gene>
<dbReference type="GO" id="GO:0008483">
    <property type="term" value="F:transaminase activity"/>
    <property type="evidence" value="ECO:0007669"/>
    <property type="project" value="InterPro"/>
</dbReference>
<dbReference type="SUPFAM" id="SSF53383">
    <property type="entry name" value="PLP-dependent transferases"/>
    <property type="match status" value="1"/>
</dbReference>
<dbReference type="PROSITE" id="PS00600">
    <property type="entry name" value="AA_TRANSFER_CLASS_3"/>
    <property type="match status" value="1"/>
</dbReference>
<dbReference type="GO" id="GO:0042286">
    <property type="term" value="F:glutamate-1-semialdehyde 2,1-aminomutase activity"/>
    <property type="evidence" value="ECO:0007669"/>
    <property type="project" value="UniProtKB-EC"/>
</dbReference>
<evidence type="ECO:0000256" key="5">
    <source>
        <dbReference type="ARBA" id="ARBA00012143"/>
    </source>
</evidence>
<name>D3FVM8_ALKPO</name>
<dbReference type="InterPro" id="IPR049704">
    <property type="entry name" value="Aminotrans_3_PPA_site"/>
</dbReference>
<dbReference type="InterPro" id="IPR015422">
    <property type="entry name" value="PyrdxlP-dep_Trfase_small"/>
</dbReference>
<dbReference type="GO" id="GO:0030170">
    <property type="term" value="F:pyridoxal phosphate binding"/>
    <property type="evidence" value="ECO:0007669"/>
    <property type="project" value="InterPro"/>
</dbReference>
<comment type="catalytic activity">
    <reaction evidence="1">
        <text>(S)-4-amino-5-oxopentanoate = 5-aminolevulinate</text>
        <dbReference type="Rhea" id="RHEA:14265"/>
        <dbReference type="ChEBI" id="CHEBI:57501"/>
        <dbReference type="ChEBI" id="CHEBI:356416"/>
        <dbReference type="EC" id="5.4.3.8"/>
    </reaction>
</comment>
<dbReference type="Gene3D" id="3.40.640.10">
    <property type="entry name" value="Type I PLP-dependent aspartate aminotransferase-like (Major domain)"/>
    <property type="match status" value="1"/>
</dbReference>
<reference evidence="11 12" key="1">
    <citation type="journal article" date="2011" name="Environ. Microbiol.">
        <title>Genome of alkaliphilic Bacillus pseudofirmus OF4 reveals adaptations that support the ability to grow in an external pH range from 7.5 to 11.4.</title>
        <authorList>
            <person name="Janto B."/>
            <person name="Ahmed A."/>
            <person name="Ito M."/>
            <person name="Liu J."/>
            <person name="Hicks D.B."/>
            <person name="Pagni S."/>
            <person name="Fackelmayer O.J."/>
            <person name="Smith T.A."/>
            <person name="Earl J."/>
            <person name="Elbourne L.D."/>
            <person name="Hassan K."/>
            <person name="Paulsen I.T."/>
            <person name="Kolsto A.B."/>
            <person name="Tourasse N.J."/>
            <person name="Ehrlich G.D."/>
            <person name="Boissy R."/>
            <person name="Ivey D.M."/>
            <person name="Li G."/>
            <person name="Xue Y."/>
            <person name="Ma Y."/>
            <person name="Hu F.Z."/>
            <person name="Krulwich T.A."/>
        </authorList>
    </citation>
    <scope>NUCLEOTIDE SEQUENCE [LARGE SCALE GENOMIC DNA]</scope>
    <source>
        <strain evidence="12">ATCC BAA-2126 / JCM 17055 / OF4</strain>
    </source>
</reference>
<evidence type="ECO:0000256" key="3">
    <source>
        <dbReference type="ARBA" id="ARBA00004819"/>
    </source>
</evidence>
<dbReference type="InterPro" id="IPR005814">
    <property type="entry name" value="Aminotrans_3"/>
</dbReference>
<evidence type="ECO:0000256" key="1">
    <source>
        <dbReference type="ARBA" id="ARBA00001579"/>
    </source>
</evidence>
<dbReference type="FunFam" id="3.40.640.10:FF:000021">
    <property type="entry name" value="Glutamate-1-semialdehyde 2,1-aminomutase"/>
    <property type="match status" value="1"/>
</dbReference>
<comment type="cofactor">
    <cofactor evidence="2">
        <name>pyridoxal 5'-phosphate</name>
        <dbReference type="ChEBI" id="CHEBI:597326"/>
    </cofactor>
</comment>
<evidence type="ECO:0000313" key="12">
    <source>
        <dbReference type="Proteomes" id="UP000001544"/>
    </source>
</evidence>
<keyword evidence="9" id="KW-0627">Porphyrin biosynthesis</keyword>
<dbReference type="PANTHER" id="PTHR43713:SF3">
    <property type="entry name" value="GLUTAMATE-1-SEMIALDEHYDE 2,1-AMINOMUTASE 1, CHLOROPLASTIC-RELATED"/>
    <property type="match status" value="1"/>
</dbReference>
<dbReference type="PANTHER" id="PTHR43713">
    <property type="entry name" value="GLUTAMATE-1-SEMIALDEHYDE 2,1-AMINOMUTASE"/>
    <property type="match status" value="1"/>
</dbReference>
<dbReference type="GO" id="GO:0006779">
    <property type="term" value="P:porphyrin-containing compound biosynthetic process"/>
    <property type="evidence" value="ECO:0007669"/>
    <property type="project" value="UniProtKB-KW"/>
</dbReference>
<dbReference type="RefSeq" id="WP_012959821.1">
    <property type="nucleotide sequence ID" value="NC_013791.2"/>
</dbReference>
<dbReference type="HOGENOM" id="CLU_016922_1_5_9"/>
<keyword evidence="7 10" id="KW-0663">Pyridoxal phosphate</keyword>
<comment type="pathway">
    <text evidence="3">Porphyrin-containing compound metabolism; protoporphyrin-IX biosynthesis; 5-aminolevulinate from L-glutamyl-tRNA(Glu): step 2/2.</text>
</comment>
<evidence type="ECO:0000256" key="8">
    <source>
        <dbReference type="ARBA" id="ARBA00023235"/>
    </source>
</evidence>
<dbReference type="AlphaFoldDB" id="D3FVM8"/>
<evidence type="ECO:0000313" key="11">
    <source>
        <dbReference type="EMBL" id="ADC48543.1"/>
    </source>
</evidence>
<keyword evidence="6" id="KW-0963">Cytoplasm</keyword>
<keyword evidence="12" id="KW-1185">Reference proteome</keyword>
<evidence type="ECO:0000256" key="4">
    <source>
        <dbReference type="ARBA" id="ARBA00008981"/>
    </source>
</evidence>
<evidence type="ECO:0000256" key="9">
    <source>
        <dbReference type="ARBA" id="ARBA00023244"/>
    </source>
</evidence>
<evidence type="ECO:0000256" key="10">
    <source>
        <dbReference type="RuleBase" id="RU003560"/>
    </source>
</evidence>
<proteinExistence type="inferred from homology"/>
<evidence type="ECO:0000256" key="2">
    <source>
        <dbReference type="ARBA" id="ARBA00001933"/>
    </source>
</evidence>
<dbReference type="KEGG" id="bpf:BpOF4_02380"/>
<dbReference type="STRING" id="398511.BpOF4_02380"/>
<protein>
    <recommendedName>
        <fullName evidence="5">glutamate-1-semialdehyde 2,1-aminomutase</fullName>
        <ecNumber evidence="5">5.4.3.8</ecNumber>
    </recommendedName>
</protein>